<name>A0A1G1WRI2_9BACT</name>
<feature type="compositionally biased region" description="Polar residues" evidence="3">
    <location>
        <begin position="125"/>
        <end position="146"/>
    </location>
</feature>
<keyword evidence="1 2" id="KW-0597">Phosphoprotein</keyword>
<dbReference type="Gene3D" id="3.40.50.2300">
    <property type="match status" value="1"/>
</dbReference>
<gene>
    <name evidence="5" type="ORF">A3J50_01885</name>
</gene>
<evidence type="ECO:0000313" key="5">
    <source>
        <dbReference type="EMBL" id="OGY29940.1"/>
    </source>
</evidence>
<evidence type="ECO:0000256" key="2">
    <source>
        <dbReference type="PROSITE-ProRule" id="PRU00169"/>
    </source>
</evidence>
<dbReference type="EMBL" id="MHCX01000011">
    <property type="protein sequence ID" value="OGY29940.1"/>
    <property type="molecule type" value="Genomic_DNA"/>
</dbReference>
<dbReference type="PROSITE" id="PS50110">
    <property type="entry name" value="RESPONSE_REGULATORY"/>
    <property type="match status" value="1"/>
</dbReference>
<sequence>MSKRLLLVEDDFFIRDLYKRQLEGAGITVDVAGTGQEGLDAIKKGTYDLVLLDIMLPGIDGMAVLREVKSNEATKNTRIVLLTNMGQDDVIKDSFKVGAEGYLIKSTFTPKEVVREVQTFLDKSPGSSTQSSDPNKPTTDQTSETS</sequence>
<feature type="domain" description="Response regulatory" evidence="4">
    <location>
        <begin position="4"/>
        <end position="120"/>
    </location>
</feature>
<reference evidence="5 6" key="1">
    <citation type="journal article" date="2016" name="Nat. Commun.">
        <title>Thousands of microbial genomes shed light on interconnected biogeochemical processes in an aquifer system.</title>
        <authorList>
            <person name="Anantharaman K."/>
            <person name="Brown C.T."/>
            <person name="Hug L.A."/>
            <person name="Sharon I."/>
            <person name="Castelle C.J."/>
            <person name="Probst A.J."/>
            <person name="Thomas B.C."/>
            <person name="Singh A."/>
            <person name="Wilkins M.J."/>
            <person name="Karaoz U."/>
            <person name="Brodie E.L."/>
            <person name="Williams K.H."/>
            <person name="Hubbard S.S."/>
            <person name="Banfield J.F."/>
        </authorList>
    </citation>
    <scope>NUCLEOTIDE SEQUENCE [LARGE SCALE GENOMIC DNA]</scope>
</reference>
<dbReference type="PANTHER" id="PTHR44591:SF3">
    <property type="entry name" value="RESPONSE REGULATORY DOMAIN-CONTAINING PROTEIN"/>
    <property type="match status" value="1"/>
</dbReference>
<evidence type="ECO:0000256" key="1">
    <source>
        <dbReference type="ARBA" id="ARBA00022553"/>
    </source>
</evidence>
<dbReference type="SUPFAM" id="SSF52172">
    <property type="entry name" value="CheY-like"/>
    <property type="match status" value="1"/>
</dbReference>
<proteinExistence type="predicted"/>
<dbReference type="AlphaFoldDB" id="A0A1G1WRI2"/>
<evidence type="ECO:0000313" key="6">
    <source>
        <dbReference type="Proteomes" id="UP000177821"/>
    </source>
</evidence>
<evidence type="ECO:0000256" key="3">
    <source>
        <dbReference type="SAM" id="MobiDB-lite"/>
    </source>
</evidence>
<protein>
    <recommendedName>
        <fullName evidence="4">Response regulatory domain-containing protein</fullName>
    </recommendedName>
</protein>
<dbReference type="InterPro" id="IPR011006">
    <property type="entry name" value="CheY-like_superfamily"/>
</dbReference>
<dbReference type="GO" id="GO:0000160">
    <property type="term" value="P:phosphorelay signal transduction system"/>
    <property type="evidence" value="ECO:0007669"/>
    <property type="project" value="InterPro"/>
</dbReference>
<dbReference type="PANTHER" id="PTHR44591">
    <property type="entry name" value="STRESS RESPONSE REGULATOR PROTEIN 1"/>
    <property type="match status" value="1"/>
</dbReference>
<dbReference type="CDD" id="cd17574">
    <property type="entry name" value="REC_OmpR"/>
    <property type="match status" value="1"/>
</dbReference>
<comment type="caution">
    <text evidence="5">The sequence shown here is derived from an EMBL/GenBank/DDBJ whole genome shotgun (WGS) entry which is preliminary data.</text>
</comment>
<accession>A0A1G1WRI2</accession>
<dbReference type="Proteomes" id="UP000177821">
    <property type="component" value="Unassembled WGS sequence"/>
</dbReference>
<evidence type="ECO:0000259" key="4">
    <source>
        <dbReference type="PROSITE" id="PS50110"/>
    </source>
</evidence>
<organism evidence="5 6">
    <name type="scientific">Candidatus Woykebacteria bacterium RIFCSPHIGHO2_02_FULL_43_16b</name>
    <dbReference type="NCBI Taxonomy" id="1802601"/>
    <lineage>
        <taxon>Bacteria</taxon>
        <taxon>Candidatus Woykeibacteriota</taxon>
    </lineage>
</organism>
<dbReference type="SMART" id="SM00448">
    <property type="entry name" value="REC"/>
    <property type="match status" value="1"/>
</dbReference>
<dbReference type="Pfam" id="PF00072">
    <property type="entry name" value="Response_reg"/>
    <property type="match status" value="1"/>
</dbReference>
<feature type="modified residue" description="4-aspartylphosphate" evidence="2">
    <location>
        <position position="53"/>
    </location>
</feature>
<feature type="region of interest" description="Disordered" evidence="3">
    <location>
        <begin position="121"/>
        <end position="146"/>
    </location>
</feature>
<dbReference type="InterPro" id="IPR050595">
    <property type="entry name" value="Bact_response_regulator"/>
</dbReference>
<dbReference type="InterPro" id="IPR001789">
    <property type="entry name" value="Sig_transdc_resp-reg_receiver"/>
</dbReference>